<protein>
    <recommendedName>
        <fullName evidence="3">Pentatricopeptide</fullName>
    </recommendedName>
</protein>
<dbReference type="EMBL" id="PDCK01000043">
    <property type="protein sequence ID" value="PRQ34465.1"/>
    <property type="molecule type" value="Genomic_DNA"/>
</dbReference>
<gene>
    <name evidence="1" type="ORF">RchiOBHm_Chr5g0069261</name>
</gene>
<dbReference type="Gramene" id="PRQ34465">
    <property type="protein sequence ID" value="PRQ34465"/>
    <property type="gene ID" value="RchiOBHm_Chr5g0069261"/>
</dbReference>
<evidence type="ECO:0008006" key="3">
    <source>
        <dbReference type="Google" id="ProtNLM"/>
    </source>
</evidence>
<evidence type="ECO:0000313" key="1">
    <source>
        <dbReference type="EMBL" id="PRQ34465.1"/>
    </source>
</evidence>
<organism evidence="1 2">
    <name type="scientific">Rosa chinensis</name>
    <name type="common">China rose</name>
    <dbReference type="NCBI Taxonomy" id="74649"/>
    <lineage>
        <taxon>Eukaryota</taxon>
        <taxon>Viridiplantae</taxon>
        <taxon>Streptophyta</taxon>
        <taxon>Embryophyta</taxon>
        <taxon>Tracheophyta</taxon>
        <taxon>Spermatophyta</taxon>
        <taxon>Magnoliopsida</taxon>
        <taxon>eudicotyledons</taxon>
        <taxon>Gunneridae</taxon>
        <taxon>Pentapetalae</taxon>
        <taxon>rosids</taxon>
        <taxon>fabids</taxon>
        <taxon>Rosales</taxon>
        <taxon>Rosaceae</taxon>
        <taxon>Rosoideae</taxon>
        <taxon>Rosoideae incertae sedis</taxon>
        <taxon>Rosa</taxon>
    </lineage>
</organism>
<dbReference type="Gene3D" id="1.25.40.10">
    <property type="entry name" value="Tetratricopeptide repeat domain"/>
    <property type="match status" value="1"/>
</dbReference>
<proteinExistence type="predicted"/>
<evidence type="ECO:0000313" key="2">
    <source>
        <dbReference type="Proteomes" id="UP000238479"/>
    </source>
</evidence>
<dbReference type="AlphaFoldDB" id="A0A2P6QJU9"/>
<sequence length="127" mass="14673">MSPPSPTLINAFLLQTTREPGTSNPKINYLDYALKVFDEMLQRRPLPSVVRFTQILSQLVKLEHYYAVISLNRQMLLCRIAPDDYTLSIIINCYCHLNHMGFSRLAYLSWHNSSNWVVNQMSPPSTL</sequence>
<accession>A0A2P6QJU9</accession>
<dbReference type="Proteomes" id="UP000238479">
    <property type="component" value="Chromosome 5"/>
</dbReference>
<reference evidence="1 2" key="1">
    <citation type="journal article" date="2018" name="Nat. Genet.">
        <title>The Rosa genome provides new insights in the design of modern roses.</title>
        <authorList>
            <person name="Bendahmane M."/>
        </authorList>
    </citation>
    <scope>NUCLEOTIDE SEQUENCE [LARGE SCALE GENOMIC DNA]</scope>
    <source>
        <strain evidence="2">cv. Old Blush</strain>
    </source>
</reference>
<name>A0A2P6QJU9_ROSCH</name>
<keyword evidence="2" id="KW-1185">Reference proteome</keyword>
<dbReference type="InterPro" id="IPR011990">
    <property type="entry name" value="TPR-like_helical_dom_sf"/>
</dbReference>
<comment type="caution">
    <text evidence="1">The sequence shown here is derived from an EMBL/GenBank/DDBJ whole genome shotgun (WGS) entry which is preliminary data.</text>
</comment>